<dbReference type="Proteomes" id="UP000823641">
    <property type="component" value="Unassembled WGS sequence"/>
</dbReference>
<feature type="chain" id="PRO_5039557345" evidence="1">
    <location>
        <begin position="21"/>
        <end position="425"/>
    </location>
</feature>
<evidence type="ECO:0000313" key="3">
    <source>
        <dbReference type="EMBL" id="MBO8459012.1"/>
    </source>
</evidence>
<reference evidence="3" key="2">
    <citation type="journal article" date="2021" name="PeerJ">
        <title>Extensive microbial diversity within the chicken gut microbiome revealed by metagenomics and culture.</title>
        <authorList>
            <person name="Gilroy R."/>
            <person name="Ravi A."/>
            <person name="Getino M."/>
            <person name="Pursley I."/>
            <person name="Horton D.L."/>
            <person name="Alikhan N.F."/>
            <person name="Baker D."/>
            <person name="Gharbi K."/>
            <person name="Hall N."/>
            <person name="Watson M."/>
            <person name="Adriaenssens E.M."/>
            <person name="Foster-Nyarko E."/>
            <person name="Jarju S."/>
            <person name="Secka A."/>
            <person name="Antonio M."/>
            <person name="Oren A."/>
            <person name="Chaudhuri R.R."/>
            <person name="La Ragione R."/>
            <person name="Hildebrand F."/>
            <person name="Pallen M.J."/>
        </authorList>
    </citation>
    <scope>NUCLEOTIDE SEQUENCE</scope>
    <source>
        <strain evidence="3">G3-3990</strain>
    </source>
</reference>
<dbReference type="Pfam" id="PF00144">
    <property type="entry name" value="Beta-lactamase"/>
    <property type="match status" value="1"/>
</dbReference>
<keyword evidence="1" id="KW-0732">Signal</keyword>
<evidence type="ECO:0000259" key="2">
    <source>
        <dbReference type="Pfam" id="PF00144"/>
    </source>
</evidence>
<proteinExistence type="predicted"/>
<dbReference type="InterPro" id="IPR012338">
    <property type="entry name" value="Beta-lactam/transpept-like"/>
</dbReference>
<protein>
    <submittedName>
        <fullName evidence="3">Beta-lactamase family protein</fullName>
    </submittedName>
</protein>
<dbReference type="InterPro" id="IPR001466">
    <property type="entry name" value="Beta-lactam-related"/>
</dbReference>
<evidence type="ECO:0000256" key="1">
    <source>
        <dbReference type="SAM" id="SignalP"/>
    </source>
</evidence>
<accession>A0A9D9HSF9</accession>
<dbReference type="EMBL" id="JADIMG010000011">
    <property type="protein sequence ID" value="MBO8459012.1"/>
    <property type="molecule type" value="Genomic_DNA"/>
</dbReference>
<dbReference type="AlphaFoldDB" id="A0A9D9HSF9"/>
<dbReference type="PANTHER" id="PTHR43283">
    <property type="entry name" value="BETA-LACTAMASE-RELATED"/>
    <property type="match status" value="1"/>
</dbReference>
<evidence type="ECO:0000313" key="4">
    <source>
        <dbReference type="Proteomes" id="UP000823641"/>
    </source>
</evidence>
<dbReference type="InterPro" id="IPR050789">
    <property type="entry name" value="Diverse_Enzym_Activities"/>
</dbReference>
<feature type="signal peptide" evidence="1">
    <location>
        <begin position="1"/>
        <end position="20"/>
    </location>
</feature>
<dbReference type="SUPFAM" id="SSF56601">
    <property type="entry name" value="beta-lactamase/transpeptidase-like"/>
    <property type="match status" value="1"/>
</dbReference>
<dbReference type="PROSITE" id="PS51257">
    <property type="entry name" value="PROKAR_LIPOPROTEIN"/>
    <property type="match status" value="1"/>
</dbReference>
<gene>
    <name evidence="3" type="ORF">IAA73_01570</name>
</gene>
<comment type="caution">
    <text evidence="3">The sequence shown here is derived from an EMBL/GenBank/DDBJ whole genome shotgun (WGS) entry which is preliminary data.</text>
</comment>
<name>A0A9D9HSF9_9BACT</name>
<dbReference type="Gene3D" id="3.40.710.10">
    <property type="entry name" value="DD-peptidase/beta-lactamase superfamily"/>
    <property type="match status" value="1"/>
</dbReference>
<organism evidence="3 4">
    <name type="scientific">Candidatus Gallipaludibacter merdavium</name>
    <dbReference type="NCBI Taxonomy" id="2840839"/>
    <lineage>
        <taxon>Bacteria</taxon>
        <taxon>Pseudomonadati</taxon>
        <taxon>Bacteroidota</taxon>
        <taxon>Bacteroidia</taxon>
        <taxon>Bacteroidales</taxon>
        <taxon>Candidatus Gallipaludibacter</taxon>
    </lineage>
</organism>
<dbReference type="PANTHER" id="PTHR43283:SF3">
    <property type="entry name" value="BETA-LACTAMASE FAMILY PROTEIN (AFU_ORTHOLOGUE AFUA_5G07500)"/>
    <property type="match status" value="1"/>
</dbReference>
<sequence>MHRILRISSFLLVFTFLACTQQSKVDNKPQSFQYEADCTDAFYVERLNLIDSVYQSLVEDNYLPNAVVFVAHDGRVVYHKAFGWRNKEKAEPCRKDDIFRIASQTKAITAVALMTLWEEGRFQLDDPIKKYIPAFDHPQVLVTYDAATGAYTTRPANCDITIRHLLTHTSGLSYQGFFWDIAEKAGVPPLNSLDSITLAQMVERMATLPLAHDPGAAFTYSMNIDVLGRLIEILSGMPIDRFLQKRIFEPLQMNDTYFYLPSDKVERLVTLYAYDSEAHKLYPSEHPIYQFFPYKGAKMLMSTGAGLCGTIADYAKFCQMILNGGTFNHQRIIGRKTLEMMQRNAVGDMRGDIGFGLAWDVFRPQYLHNTILSEGAMRWGGMFSTDYVIDPQEDMIVLFYTNIYPNTTGVNPKILLHNLVYQALK</sequence>
<feature type="domain" description="Beta-lactamase-related" evidence="2">
    <location>
        <begin position="51"/>
        <end position="407"/>
    </location>
</feature>
<reference evidence="3" key="1">
    <citation type="submission" date="2020-10" db="EMBL/GenBank/DDBJ databases">
        <authorList>
            <person name="Gilroy R."/>
        </authorList>
    </citation>
    <scope>NUCLEOTIDE SEQUENCE</scope>
    <source>
        <strain evidence="3">G3-3990</strain>
    </source>
</reference>